<feature type="active site" description="Proton donor" evidence="5">
    <location>
        <position position="110"/>
    </location>
</feature>
<dbReference type="PRINTS" id="PR00082">
    <property type="entry name" value="GLFDHDRGNASE"/>
</dbReference>
<dbReference type="InterPro" id="IPR033922">
    <property type="entry name" value="NAD_bind_Glu_DH"/>
</dbReference>
<evidence type="ECO:0000256" key="3">
    <source>
        <dbReference type="ARBA" id="ARBA00023027"/>
    </source>
</evidence>
<dbReference type="CDD" id="cd01076">
    <property type="entry name" value="NAD_bind_1_Glu_DH"/>
    <property type="match status" value="1"/>
</dbReference>
<evidence type="ECO:0000259" key="9">
    <source>
        <dbReference type="SMART" id="SM00839"/>
    </source>
</evidence>
<dbReference type="Proteomes" id="UP000006377">
    <property type="component" value="Chromosome"/>
</dbReference>
<dbReference type="PROSITE" id="PS00074">
    <property type="entry name" value="GLFV_DEHYDROGENASE"/>
    <property type="match status" value="1"/>
</dbReference>
<keyword evidence="2 4" id="KW-0560">Oxidoreductase</keyword>
<evidence type="ECO:0000256" key="8">
    <source>
        <dbReference type="RuleBase" id="RU004417"/>
    </source>
</evidence>
<feature type="domain" description="Glutamate/phenylalanine/leucine/valine/L-tryptophan dehydrogenase C-terminal" evidence="9">
    <location>
        <begin position="186"/>
        <end position="416"/>
    </location>
</feature>
<protein>
    <recommendedName>
        <fullName evidence="4">Glutamate dehydrogenase</fullName>
    </recommendedName>
</protein>
<dbReference type="PANTHER" id="PTHR11606">
    <property type="entry name" value="GLUTAMATE DEHYDROGENASE"/>
    <property type="match status" value="1"/>
</dbReference>
<dbReference type="PIRSF" id="PIRSF000185">
    <property type="entry name" value="Glu_DH"/>
    <property type="match status" value="1"/>
</dbReference>
<feature type="binding site" evidence="6">
    <location>
        <position position="352"/>
    </location>
    <ligand>
        <name>substrate</name>
    </ligand>
</feature>
<feature type="binding site" evidence="6">
    <location>
        <position position="74"/>
    </location>
    <ligand>
        <name>substrate</name>
    </ligand>
</feature>
<evidence type="ECO:0000256" key="2">
    <source>
        <dbReference type="ARBA" id="ARBA00023002"/>
    </source>
</evidence>
<name>A7HS59_PARL1</name>
<dbReference type="AlphaFoldDB" id="A7HS59"/>
<accession>A7HS59</accession>
<organism evidence="10 11">
    <name type="scientific">Parvibaculum lavamentivorans (strain DS-1 / DSM 13023 / NCIMB 13966)</name>
    <dbReference type="NCBI Taxonomy" id="402881"/>
    <lineage>
        <taxon>Bacteria</taxon>
        <taxon>Pseudomonadati</taxon>
        <taxon>Pseudomonadota</taxon>
        <taxon>Alphaproteobacteria</taxon>
        <taxon>Hyphomicrobiales</taxon>
        <taxon>Parvibaculaceae</taxon>
        <taxon>Parvibaculum</taxon>
    </lineage>
</organism>
<evidence type="ECO:0000256" key="5">
    <source>
        <dbReference type="PIRSR" id="PIRSR000185-1"/>
    </source>
</evidence>
<feature type="binding site" evidence="6">
    <location>
        <position position="224"/>
    </location>
    <ligand>
        <name>NAD(+)</name>
        <dbReference type="ChEBI" id="CHEBI:57540"/>
    </ligand>
</feature>
<dbReference type="InterPro" id="IPR006097">
    <property type="entry name" value="Glu/Leu/Phe/Val/Trp_DH_dimer"/>
</dbReference>
<dbReference type="STRING" id="402881.Plav_1121"/>
<comment type="similarity">
    <text evidence="1 4 8">Belongs to the Glu/Leu/Phe/Val dehydrogenases family.</text>
</comment>
<evidence type="ECO:0000313" key="10">
    <source>
        <dbReference type="EMBL" id="ABS62742.1"/>
    </source>
</evidence>
<dbReference type="SMART" id="SM00839">
    <property type="entry name" value="ELFV_dehydrog"/>
    <property type="match status" value="1"/>
</dbReference>
<proteinExistence type="inferred from homology"/>
<reference evidence="10 11" key="1">
    <citation type="journal article" date="2011" name="Stand. Genomic Sci.">
        <title>Complete genome sequence of Parvibaculum lavamentivorans type strain (DS-1(T)).</title>
        <authorList>
            <person name="Schleheck D."/>
            <person name="Weiss M."/>
            <person name="Pitluck S."/>
            <person name="Bruce D."/>
            <person name="Land M.L."/>
            <person name="Han S."/>
            <person name="Saunders E."/>
            <person name="Tapia R."/>
            <person name="Detter C."/>
            <person name="Brettin T."/>
            <person name="Han J."/>
            <person name="Woyke T."/>
            <person name="Goodwin L."/>
            <person name="Pennacchio L."/>
            <person name="Nolan M."/>
            <person name="Cook A.M."/>
            <person name="Kjelleberg S."/>
            <person name="Thomas T."/>
        </authorList>
    </citation>
    <scope>NUCLEOTIDE SEQUENCE [LARGE SCALE GENOMIC DNA]</scope>
    <source>
        <strain evidence="11">DS-1 / DSM 13023 / NCIMB 13966</strain>
    </source>
</reference>
<dbReference type="InterPro" id="IPR006095">
    <property type="entry name" value="Glu/Leu/Phe/Val/Trp_DH"/>
</dbReference>
<dbReference type="EMBL" id="CP000774">
    <property type="protein sequence ID" value="ABS62742.1"/>
    <property type="molecule type" value="Genomic_DNA"/>
</dbReference>
<keyword evidence="11" id="KW-1185">Reference proteome</keyword>
<sequence length="417" mass="44465">MGTDVTPRLSMKSAFETFLTAACDRLGYSASIKSLLSLAALEIKVEIPIVRDNGELAIFSGYRVQHQSARGPCKGGLRYHPEVDIEEVRGLASLMTMKTALVNIPLGGGKGGIDCDPHKLSLRELETLTRKFVKRIHREIGPNSDIMAPDVGTDARVMGWIHSEYSAIYGHSPAAVTGKPLALGGSVGREKATGHGIGIVIKEYSARYGTPLKGATVAIQGFGNVGLHAARAVTELGMKVVAVSDSRSAVYRKGGVDIDALAKRKKERGLLCETNDHDALDPAHLLETECDYLIPAALGNVITAENAPHIAAPVIVEGANGPVTGEADRLLKERGIAIVPDILASAGGVIVSYFEWVQNLQREVWSLEQVDAQLANILGKAARDVFDHAGENSLDFRSAAFDIAVSRVKEALDATGF</sequence>
<gene>
    <name evidence="10" type="ordered locus">Plav_1121</name>
</gene>
<dbReference type="Gene3D" id="3.40.50.720">
    <property type="entry name" value="NAD(P)-binding Rossmann-like Domain"/>
    <property type="match status" value="1"/>
</dbReference>
<dbReference type="InterPro" id="IPR033524">
    <property type="entry name" value="Glu/Leu/Phe/Val_DH_AS"/>
</dbReference>
<feature type="binding site" evidence="6">
    <location>
        <position position="193"/>
    </location>
    <ligand>
        <name>NAD(+)</name>
        <dbReference type="ChEBI" id="CHEBI:57540"/>
    </ligand>
</feature>
<dbReference type="InterPro" id="IPR014362">
    <property type="entry name" value="Glu_DH"/>
</dbReference>
<dbReference type="SUPFAM" id="SSF53223">
    <property type="entry name" value="Aminoacid dehydrogenase-like, N-terminal domain"/>
    <property type="match status" value="1"/>
</dbReference>
<dbReference type="InterPro" id="IPR046346">
    <property type="entry name" value="Aminoacid_DH-like_N_sf"/>
</dbReference>
<dbReference type="GO" id="GO:0004352">
    <property type="term" value="F:glutamate dehydrogenase (NAD+) activity"/>
    <property type="evidence" value="ECO:0007669"/>
    <property type="project" value="TreeGrafter"/>
</dbReference>
<evidence type="ECO:0000256" key="1">
    <source>
        <dbReference type="ARBA" id="ARBA00006382"/>
    </source>
</evidence>
<dbReference type="InterPro" id="IPR036291">
    <property type="entry name" value="NAD(P)-bd_dom_sf"/>
</dbReference>
<dbReference type="HOGENOM" id="CLU_025763_1_2_5"/>
<dbReference type="InterPro" id="IPR006096">
    <property type="entry name" value="Glu/Leu/Phe/Val/Trp_DH_C"/>
</dbReference>
<dbReference type="KEGG" id="pla:Plav_1121"/>
<dbReference type="SUPFAM" id="SSF51735">
    <property type="entry name" value="NAD(P)-binding Rossmann-fold domains"/>
    <property type="match status" value="1"/>
</dbReference>
<evidence type="ECO:0000313" key="11">
    <source>
        <dbReference type="Proteomes" id="UP000006377"/>
    </source>
</evidence>
<dbReference type="GO" id="GO:0000166">
    <property type="term" value="F:nucleotide binding"/>
    <property type="evidence" value="ECO:0007669"/>
    <property type="project" value="UniProtKB-KW"/>
</dbReference>
<feature type="binding site" evidence="6">
    <location>
        <position position="98"/>
    </location>
    <ligand>
        <name>substrate</name>
    </ligand>
</feature>
<evidence type="ECO:0000256" key="6">
    <source>
        <dbReference type="PIRSR" id="PIRSR000185-2"/>
    </source>
</evidence>
<dbReference type="Gene3D" id="3.40.50.10860">
    <property type="entry name" value="Leucine Dehydrogenase, chain A, domain 1"/>
    <property type="match status" value="1"/>
</dbReference>
<dbReference type="eggNOG" id="COG0334">
    <property type="taxonomic scope" value="Bacteria"/>
</dbReference>
<evidence type="ECO:0000256" key="7">
    <source>
        <dbReference type="PIRSR" id="PIRSR000185-3"/>
    </source>
</evidence>
<dbReference type="Pfam" id="PF02812">
    <property type="entry name" value="ELFV_dehydrog_N"/>
    <property type="match status" value="1"/>
</dbReference>
<keyword evidence="3 6" id="KW-0520">NAD</keyword>
<dbReference type="Pfam" id="PF00208">
    <property type="entry name" value="ELFV_dehydrog"/>
    <property type="match status" value="1"/>
</dbReference>
<dbReference type="PANTHER" id="PTHR11606:SF24">
    <property type="entry name" value="NAD-SPECIFIC GLUTAMATE DEHYDROGENASE"/>
    <property type="match status" value="1"/>
</dbReference>
<keyword evidence="6" id="KW-0547">Nucleotide-binding</keyword>
<dbReference type="GO" id="GO:0006538">
    <property type="term" value="P:L-glutamate catabolic process"/>
    <property type="evidence" value="ECO:0007669"/>
    <property type="project" value="TreeGrafter"/>
</dbReference>
<feature type="site" description="Important for catalysis" evidence="7">
    <location>
        <position position="150"/>
    </location>
</feature>
<evidence type="ECO:0000256" key="4">
    <source>
        <dbReference type="PIRNR" id="PIRNR000185"/>
    </source>
</evidence>